<comment type="caution">
    <text evidence="1">The sequence shown here is derived from an EMBL/GenBank/DDBJ whole genome shotgun (WGS) entry which is preliminary data.</text>
</comment>
<proteinExistence type="predicted"/>
<evidence type="ECO:0000313" key="1">
    <source>
        <dbReference type="EMBL" id="OXA54242.1"/>
    </source>
</evidence>
<gene>
    <name evidence="1" type="ORF">Fcan01_10431</name>
</gene>
<dbReference type="Gene3D" id="1.25.40.10">
    <property type="entry name" value="Tetratricopeptide repeat domain"/>
    <property type="match status" value="1"/>
</dbReference>
<evidence type="ECO:0000313" key="2">
    <source>
        <dbReference type="Proteomes" id="UP000198287"/>
    </source>
</evidence>
<dbReference type="SUPFAM" id="SSF52540">
    <property type="entry name" value="P-loop containing nucleoside triphosphate hydrolases"/>
    <property type="match status" value="1"/>
</dbReference>
<sequence length="793" mass="89399">MLWSLFVLNSGGHSHLDFGQAKVVIAALDSSIVVNLLCKDGKVCEKVDELATMMNINPLEWEAMQKLRSGIPGVAPTPDDDAWVLFLTLVDLWVEQEGKLANVRNLVGILNSIGCYECADKIPIQFNPEMTFITKKSLPEFLHFLNQQPRTGLVWVFPLNKDIQNITRSEERETILVALNEIMALEAKNLIISGHRGSGKEELLMSALDHKWQLGRNSPHIFWVKAENAHNVWTFIVEVAKYLKIPLVSGFHSQVTLTLVQIVAEIEKHLLLRYNYVEPSIQTLIIFSGVETLFPELVEVLEALQTLNVVSTVICVEDGSIFDGIKNFKGSKRYHVPPAGNQEAVEFLRSLRASNNAKDFELCELLEFNFSALQFAADFMKAREITVEQYIAQFRDKIKGKEGGFDEVIFPAQVNLLMDGVTPDEKMLIEILSFIEHNVRVRRDDLKRFYNLGNPAGQNFEETLSTLMNLGILRIEIGVDEGWLYPKNISTIAKCVRTNSDGAVVSQILKNMNLSDFKERNPVVKILVLWYHAVERLSKDEVNVLSPISEQISDHLIALREFTFDCFVFSRENVHKMGDKLGPDHLQVTALEHNLACAIRYWGKWEESVDLFRKVYDKFLTIEGSPHGPYCIITMRNLADTLSHLKKYDEAADWRSLQVDLLSDEGEILAAKGRLAEELILGGKIQEGKEVGEDALINWSGEKTVEFFGVKFAVGRGLRKAGKPTDAILLLEEGLKSVLELVERNPEMRIANVIDGMRMELVYSKAMVGGVRGMAGLLKAQDEVFLGPLGWKM</sequence>
<dbReference type="SUPFAM" id="SSF48452">
    <property type="entry name" value="TPR-like"/>
    <property type="match status" value="1"/>
</dbReference>
<dbReference type="InterPro" id="IPR011990">
    <property type="entry name" value="TPR-like_helical_dom_sf"/>
</dbReference>
<keyword evidence="2" id="KW-1185">Reference proteome</keyword>
<reference evidence="1 2" key="1">
    <citation type="submission" date="2015-12" db="EMBL/GenBank/DDBJ databases">
        <title>The genome of Folsomia candida.</title>
        <authorList>
            <person name="Faddeeva A."/>
            <person name="Derks M.F."/>
            <person name="Anvar Y."/>
            <person name="Smit S."/>
            <person name="Van Straalen N."/>
            <person name="Roelofs D."/>
        </authorList>
    </citation>
    <scope>NUCLEOTIDE SEQUENCE [LARGE SCALE GENOMIC DNA]</scope>
    <source>
        <strain evidence="1 2">VU population</strain>
        <tissue evidence="1">Whole body</tissue>
    </source>
</reference>
<dbReference type="InterPro" id="IPR027417">
    <property type="entry name" value="P-loop_NTPase"/>
</dbReference>
<accession>A0A226E9D3</accession>
<dbReference type="EMBL" id="LNIX01000005">
    <property type="protein sequence ID" value="OXA54242.1"/>
    <property type="molecule type" value="Genomic_DNA"/>
</dbReference>
<protein>
    <submittedName>
        <fullName evidence="1">Uncharacterized protein</fullName>
    </submittedName>
</protein>
<organism evidence="1 2">
    <name type="scientific">Folsomia candida</name>
    <name type="common">Springtail</name>
    <dbReference type="NCBI Taxonomy" id="158441"/>
    <lineage>
        <taxon>Eukaryota</taxon>
        <taxon>Metazoa</taxon>
        <taxon>Ecdysozoa</taxon>
        <taxon>Arthropoda</taxon>
        <taxon>Hexapoda</taxon>
        <taxon>Collembola</taxon>
        <taxon>Entomobryomorpha</taxon>
        <taxon>Isotomoidea</taxon>
        <taxon>Isotomidae</taxon>
        <taxon>Proisotominae</taxon>
        <taxon>Folsomia</taxon>
    </lineage>
</organism>
<dbReference type="AlphaFoldDB" id="A0A226E9D3"/>
<dbReference type="Proteomes" id="UP000198287">
    <property type="component" value="Unassembled WGS sequence"/>
</dbReference>
<name>A0A226E9D3_FOLCA</name>